<gene>
    <name evidence="2" type="ORF">P4R38_08790</name>
</gene>
<proteinExistence type="predicted"/>
<dbReference type="RefSeq" id="WP_277191865.1">
    <property type="nucleotide sequence ID" value="NZ_JAROAV010000028.1"/>
</dbReference>
<feature type="compositionally biased region" description="Low complexity" evidence="1">
    <location>
        <begin position="191"/>
        <end position="222"/>
    </location>
</feature>
<evidence type="ECO:0000313" key="2">
    <source>
        <dbReference type="EMBL" id="MDF8264336.1"/>
    </source>
</evidence>
<evidence type="ECO:0000313" key="3">
    <source>
        <dbReference type="Proteomes" id="UP001528912"/>
    </source>
</evidence>
<dbReference type="EMBL" id="JAROAV010000028">
    <property type="protein sequence ID" value="MDF8264336.1"/>
    <property type="molecule type" value="Genomic_DNA"/>
</dbReference>
<protein>
    <recommendedName>
        <fullName evidence="4">HTH HARE-type domain-containing protein</fullName>
    </recommendedName>
</protein>
<comment type="caution">
    <text evidence="2">The sequence shown here is derived from an EMBL/GenBank/DDBJ whole genome shotgun (WGS) entry which is preliminary data.</text>
</comment>
<sequence length="294" mass="31496">MSKADDMQGLFKKAAEIASVVPPSMQEAAFHRALDLLTGTGSSNAGPAVVKPENPDGRRVEQEGQPSEDSVDGLARVMAVSRDKATEVDQEKAVLGRSIALLVVASREAGVDGLTAKDLAQILTEKFRHRTTRQAVIMALDNAGNMVDRHKSGTAAAVYRVMRAGEEWLATPVDERSKPTAARTRRRATTKKTIAPTKATGTTPTGAKAKGAPTTAKAASTGRGRKGPKAMLEVLIGEGFFATPRTIGDIRTQLRDQKAMSFEATDLSPGLTRLLREGKLRREKADKQYVYSAV</sequence>
<dbReference type="Proteomes" id="UP001528912">
    <property type="component" value="Unassembled WGS sequence"/>
</dbReference>
<feature type="region of interest" description="Disordered" evidence="1">
    <location>
        <begin position="174"/>
        <end position="225"/>
    </location>
</feature>
<evidence type="ECO:0000256" key="1">
    <source>
        <dbReference type="SAM" id="MobiDB-lite"/>
    </source>
</evidence>
<feature type="compositionally biased region" description="Basic and acidic residues" evidence="1">
    <location>
        <begin position="53"/>
        <end position="62"/>
    </location>
</feature>
<organism evidence="2 3">
    <name type="scientific">Luteipulveratus flavus</name>
    <dbReference type="NCBI Taxonomy" id="3031728"/>
    <lineage>
        <taxon>Bacteria</taxon>
        <taxon>Bacillati</taxon>
        <taxon>Actinomycetota</taxon>
        <taxon>Actinomycetes</taxon>
        <taxon>Micrococcales</taxon>
        <taxon>Dermacoccaceae</taxon>
        <taxon>Luteipulveratus</taxon>
    </lineage>
</organism>
<name>A0ABT6C6J0_9MICO</name>
<feature type="region of interest" description="Disordered" evidence="1">
    <location>
        <begin position="39"/>
        <end position="71"/>
    </location>
</feature>
<reference evidence="2 3" key="1">
    <citation type="submission" date="2023-03" db="EMBL/GenBank/DDBJ databases">
        <title>YIM 133296 draft genome.</title>
        <authorList>
            <person name="Xiong L."/>
        </authorList>
    </citation>
    <scope>NUCLEOTIDE SEQUENCE [LARGE SCALE GENOMIC DNA]</scope>
    <source>
        <strain evidence="2 3">YIM 133296</strain>
    </source>
</reference>
<keyword evidence="3" id="KW-1185">Reference proteome</keyword>
<accession>A0ABT6C6J0</accession>
<evidence type="ECO:0008006" key="4">
    <source>
        <dbReference type="Google" id="ProtNLM"/>
    </source>
</evidence>